<feature type="transmembrane region" description="Helical" evidence="8">
    <location>
        <begin position="229"/>
        <end position="248"/>
    </location>
</feature>
<evidence type="ECO:0000313" key="10">
    <source>
        <dbReference type="EMBL" id="MFC4625807.1"/>
    </source>
</evidence>
<feature type="transmembrane region" description="Helical" evidence="8">
    <location>
        <begin position="254"/>
        <end position="277"/>
    </location>
</feature>
<dbReference type="EMBL" id="JBHSEL010000113">
    <property type="protein sequence ID" value="MFC4625807.1"/>
    <property type="molecule type" value="Genomic_DNA"/>
</dbReference>
<organism evidence="10 11">
    <name type="scientific">Daeguia caeni</name>
    <dbReference type="NCBI Taxonomy" id="439612"/>
    <lineage>
        <taxon>Bacteria</taxon>
        <taxon>Pseudomonadati</taxon>
        <taxon>Pseudomonadota</taxon>
        <taxon>Alphaproteobacteria</taxon>
        <taxon>Hyphomicrobiales</taxon>
        <taxon>Brucellaceae</taxon>
        <taxon>Daeguia</taxon>
    </lineage>
</organism>
<reference evidence="11" key="1">
    <citation type="journal article" date="2019" name="Int. J. Syst. Evol. Microbiol.">
        <title>The Global Catalogue of Microorganisms (GCM) 10K type strain sequencing project: providing services to taxonomists for standard genome sequencing and annotation.</title>
        <authorList>
            <consortium name="The Broad Institute Genomics Platform"/>
            <consortium name="The Broad Institute Genome Sequencing Center for Infectious Disease"/>
            <person name="Wu L."/>
            <person name="Ma J."/>
        </authorList>
    </citation>
    <scope>NUCLEOTIDE SEQUENCE [LARGE SCALE GENOMIC DNA]</scope>
    <source>
        <strain evidence="11">CGMCC 1.15731</strain>
    </source>
</reference>
<keyword evidence="7 8" id="KW-0472">Membrane</keyword>
<keyword evidence="11" id="KW-1185">Reference proteome</keyword>
<dbReference type="Gene3D" id="1.10.3720.10">
    <property type="entry name" value="MetI-like"/>
    <property type="match status" value="1"/>
</dbReference>
<evidence type="ECO:0000256" key="1">
    <source>
        <dbReference type="ARBA" id="ARBA00004651"/>
    </source>
</evidence>
<feature type="transmembrane region" description="Helical" evidence="8">
    <location>
        <begin position="355"/>
        <end position="381"/>
    </location>
</feature>
<dbReference type="RefSeq" id="WP_374833841.1">
    <property type="nucleotide sequence ID" value="NZ_JBHEEZ010000033.1"/>
</dbReference>
<dbReference type="SUPFAM" id="SSF161098">
    <property type="entry name" value="MetI-like"/>
    <property type="match status" value="1"/>
</dbReference>
<accession>A0ABV9H6E2</accession>
<keyword evidence="6 8" id="KW-1133">Transmembrane helix</keyword>
<feature type="domain" description="ABC transmembrane type-1" evidence="9">
    <location>
        <begin position="172"/>
        <end position="378"/>
    </location>
</feature>
<dbReference type="InterPro" id="IPR000515">
    <property type="entry name" value="MetI-like"/>
</dbReference>
<feature type="transmembrane region" description="Helical" evidence="8">
    <location>
        <begin position="204"/>
        <end position="222"/>
    </location>
</feature>
<comment type="similarity">
    <text evidence="2">Belongs to the binding-protein-dependent transport system permease family. CysTW subfamily.</text>
</comment>
<evidence type="ECO:0000256" key="6">
    <source>
        <dbReference type="ARBA" id="ARBA00022989"/>
    </source>
</evidence>
<dbReference type="Pfam" id="PF00528">
    <property type="entry name" value="BPD_transp_1"/>
    <property type="match status" value="1"/>
</dbReference>
<evidence type="ECO:0000256" key="8">
    <source>
        <dbReference type="RuleBase" id="RU363032"/>
    </source>
</evidence>
<name>A0ABV9H6E2_9HYPH</name>
<proteinExistence type="inferred from homology"/>
<keyword evidence="3 8" id="KW-0813">Transport</keyword>
<feature type="transmembrane region" description="Helical" evidence="8">
    <location>
        <begin position="12"/>
        <end position="32"/>
    </location>
</feature>
<comment type="caution">
    <text evidence="10">The sequence shown here is derived from an EMBL/GenBank/DDBJ whole genome shotgun (WGS) entry which is preliminary data.</text>
</comment>
<dbReference type="Proteomes" id="UP001596042">
    <property type="component" value="Unassembled WGS sequence"/>
</dbReference>
<evidence type="ECO:0000256" key="2">
    <source>
        <dbReference type="ARBA" id="ARBA00007069"/>
    </source>
</evidence>
<gene>
    <name evidence="10" type="ORF">ACFO1V_11385</name>
</gene>
<dbReference type="InterPro" id="IPR035906">
    <property type="entry name" value="MetI-like_sf"/>
</dbReference>
<dbReference type="CDD" id="cd06261">
    <property type="entry name" value="TM_PBP2"/>
    <property type="match status" value="1"/>
</dbReference>
<feature type="transmembrane region" description="Helical" evidence="8">
    <location>
        <begin position="314"/>
        <end position="335"/>
    </location>
</feature>
<keyword evidence="4" id="KW-1003">Cell membrane</keyword>
<evidence type="ECO:0000256" key="4">
    <source>
        <dbReference type="ARBA" id="ARBA00022475"/>
    </source>
</evidence>
<keyword evidence="5 8" id="KW-0812">Transmembrane</keyword>
<feature type="transmembrane region" description="Helical" evidence="8">
    <location>
        <begin position="176"/>
        <end position="198"/>
    </location>
</feature>
<evidence type="ECO:0000259" key="9">
    <source>
        <dbReference type="PROSITE" id="PS50928"/>
    </source>
</evidence>
<comment type="subcellular location">
    <subcellularLocation>
        <location evidence="1 8">Cell membrane</location>
        <topology evidence="1 8">Multi-pass membrane protein</topology>
    </subcellularLocation>
</comment>
<dbReference type="PROSITE" id="PS50928">
    <property type="entry name" value="ABC_TM1"/>
    <property type="match status" value="1"/>
</dbReference>
<dbReference type="PANTHER" id="PTHR42929:SF5">
    <property type="entry name" value="ABC TRANSPORTER PERMEASE PROTEIN"/>
    <property type="match status" value="1"/>
</dbReference>
<protein>
    <submittedName>
        <fullName evidence="10">ABC transporter permease</fullName>
    </submittedName>
</protein>
<sequence length="392" mass="42641">MAKASLGGQRNGLAALALLIIPLSVYLLLYLVPLGSIVSVSVDNSDMSNRFPTLRQVISGDDADKKAAALLTDMAAMDTKAQGETARMLNQELPGFRTLFLNTLRNADKIEPTAKGLVDFDKKWSEQKYWDVLKTNAVRFTLRHYEKATGINFGASSSASNTEGGDIYVQIMLRTLMISAQVTLLTLLIGYPLAYAVANGGPRLAGTVLTLILLSFWISILVRTTAWVVLLQTNGIVNNFLVWLGVIAEPMQLIFNRFGALVAMTHVLLPFAVIPMMNVMRTIPRSQADASRSLGAGGIETFLRVYFPQSLRGVFVGGGTVFILALGFYVTPALTGGPGDQMLSYYIADFVKRSLNWGMASALSVMLLSVLIISMSLYGVVRWIAASKRRVA</sequence>
<dbReference type="PANTHER" id="PTHR42929">
    <property type="entry name" value="INNER MEMBRANE ABC TRANSPORTER PERMEASE PROTEIN YDCU-RELATED-RELATED"/>
    <property type="match status" value="1"/>
</dbReference>
<evidence type="ECO:0000256" key="7">
    <source>
        <dbReference type="ARBA" id="ARBA00023136"/>
    </source>
</evidence>
<evidence type="ECO:0000256" key="5">
    <source>
        <dbReference type="ARBA" id="ARBA00022692"/>
    </source>
</evidence>
<evidence type="ECO:0000313" key="11">
    <source>
        <dbReference type="Proteomes" id="UP001596042"/>
    </source>
</evidence>
<evidence type="ECO:0000256" key="3">
    <source>
        <dbReference type="ARBA" id="ARBA00022448"/>
    </source>
</evidence>